<dbReference type="OrthoDB" id="389234at2"/>
<gene>
    <name evidence="1" type="ORF">STAIW_v1c09720</name>
</gene>
<dbReference type="AlphaFoldDB" id="S5MCV5"/>
<accession>S5MCV5</accession>
<dbReference type="EMBL" id="CP005074">
    <property type="protein sequence ID" value="AGR41558.1"/>
    <property type="molecule type" value="Genomic_DNA"/>
</dbReference>
<dbReference type="RefSeq" id="WP_020834697.1">
    <property type="nucleotide sequence ID" value="NC_021846.1"/>
</dbReference>
<dbReference type="Proteomes" id="UP000014984">
    <property type="component" value="Chromosome"/>
</dbReference>
<evidence type="ECO:0000313" key="2">
    <source>
        <dbReference type="Proteomes" id="UP000014984"/>
    </source>
</evidence>
<dbReference type="STRING" id="1276220.STAIW_v1c09720"/>
<dbReference type="KEGG" id="stai:STAIW_v1c09720"/>
<sequence>MNLNITLKNTIEDLLNYFNNDCLLNIKINDRLLKINSEDVISNIDINSLFLIDKIVQNINTLRQDNQSQLALKKFDTKIFASTEIILSAANEAFKKVKAAFEKIKFLKDSNSFESTKINMNDKFVVRKIAAYAQRILSKFENLPERLITKNEIKDLLVLLKKITLCEDIGEILGLTREILIRQNVILKPDYFVDYNALIDEYGWVHDVVKLSSANAEFMGLIVDVEIYTNVVKEWQYVPSAIRV</sequence>
<proteinExistence type="predicted"/>
<organism evidence="1 2">
    <name type="scientific">Spiroplasma taiwanense CT-1</name>
    <dbReference type="NCBI Taxonomy" id="1276220"/>
    <lineage>
        <taxon>Bacteria</taxon>
        <taxon>Bacillati</taxon>
        <taxon>Mycoplasmatota</taxon>
        <taxon>Mollicutes</taxon>
        <taxon>Entomoplasmatales</taxon>
        <taxon>Spiroplasmataceae</taxon>
        <taxon>Spiroplasma</taxon>
    </lineage>
</organism>
<dbReference type="HOGENOM" id="CLU_1142026_0_0_14"/>
<reference evidence="1 2" key="1">
    <citation type="journal article" date="2013" name="Genome Biol. Evol.">
        <title>Comparison of metabolic capacities and inference of gene content evolution in mosquito-associated Spiroplasma diminutum and S. taiwanense.</title>
        <authorList>
            <person name="Lo W.S."/>
            <person name="Ku C."/>
            <person name="Chen L.L."/>
            <person name="Chang T.H."/>
            <person name="Kuo C.H."/>
        </authorList>
    </citation>
    <scope>NUCLEOTIDE SEQUENCE [LARGE SCALE GENOMIC DNA]</scope>
    <source>
        <strain evidence="1">CT-1</strain>
    </source>
</reference>
<keyword evidence="2" id="KW-1185">Reference proteome</keyword>
<dbReference type="PATRIC" id="fig|1276220.3.peg.991"/>
<evidence type="ECO:0000313" key="1">
    <source>
        <dbReference type="EMBL" id="AGR41558.1"/>
    </source>
</evidence>
<name>S5MCV5_9MOLU</name>
<protein>
    <submittedName>
        <fullName evidence="1">Uncharacterized protein</fullName>
    </submittedName>
</protein>